<evidence type="ECO:0000313" key="1">
    <source>
        <dbReference type="EMBL" id="MDX8047502.1"/>
    </source>
</evidence>
<dbReference type="EMBL" id="JAWZSR010000013">
    <property type="protein sequence ID" value="MDX8047502.1"/>
    <property type="molecule type" value="Genomic_DNA"/>
</dbReference>
<name>A0ACC6M9Q2_9BACI</name>
<dbReference type="Proteomes" id="UP001277972">
    <property type="component" value="Unassembled WGS sequence"/>
</dbReference>
<protein>
    <submittedName>
        <fullName evidence="1">Uncharacterized protein</fullName>
    </submittedName>
</protein>
<gene>
    <name evidence="1" type="ORF">SH601_16160</name>
</gene>
<comment type="caution">
    <text evidence="1">The sequence shown here is derived from an EMBL/GenBank/DDBJ whole genome shotgun (WGS) entry which is preliminary data.</text>
</comment>
<sequence length="101" mass="11466">MERYFIKSGLYGFLFGLAISILFVSYTQVNPLGNGVSIISSLPADEYMITILRGGIIGMFIGLLTGWRLFTKNKDEQKKKTYYLPIFFVSFVTASIFIIFL</sequence>
<keyword evidence="2" id="KW-1185">Reference proteome</keyword>
<accession>A0ACC6M9Q2</accession>
<proteinExistence type="predicted"/>
<organism evidence="1 2">
    <name type="scientific">Gracilibacillus pellucidus</name>
    <dbReference type="NCBI Taxonomy" id="3095368"/>
    <lineage>
        <taxon>Bacteria</taxon>
        <taxon>Bacillati</taxon>
        <taxon>Bacillota</taxon>
        <taxon>Bacilli</taxon>
        <taxon>Bacillales</taxon>
        <taxon>Bacillaceae</taxon>
        <taxon>Gracilibacillus</taxon>
    </lineage>
</organism>
<reference evidence="1" key="1">
    <citation type="submission" date="2023-11" db="EMBL/GenBank/DDBJ databases">
        <title>Gracilibacillus pellucida a moderately halophilic bacterium isolated from saline soil in Xinjiang province.</title>
        <authorList>
            <person name="Zhang Z."/>
            <person name="Tan F."/>
            <person name="Wang Y."/>
            <person name="Xia M."/>
        </authorList>
    </citation>
    <scope>NUCLEOTIDE SEQUENCE</scope>
    <source>
        <strain evidence="1">S3-1-1</strain>
    </source>
</reference>
<evidence type="ECO:0000313" key="2">
    <source>
        <dbReference type="Proteomes" id="UP001277972"/>
    </source>
</evidence>